<dbReference type="Gene3D" id="1.10.10.10">
    <property type="entry name" value="Winged helix-like DNA-binding domain superfamily/Winged helix DNA-binding domain"/>
    <property type="match status" value="1"/>
</dbReference>
<gene>
    <name evidence="2" type="ORF">ABE65_002240</name>
</gene>
<dbReference type="CDD" id="cd00090">
    <property type="entry name" value="HTH_ARSR"/>
    <property type="match status" value="1"/>
</dbReference>
<keyword evidence="3" id="KW-1185">Reference proteome</keyword>
<dbReference type="KEGG" id="fpn:ABE65_002240"/>
<dbReference type="AlphaFoldDB" id="A0A161J6C1"/>
<dbReference type="GO" id="GO:0003677">
    <property type="term" value="F:DNA binding"/>
    <property type="evidence" value="ECO:0007669"/>
    <property type="project" value="UniProtKB-KW"/>
</dbReference>
<dbReference type="EMBL" id="CP015378">
    <property type="protein sequence ID" value="ANC75719.1"/>
    <property type="molecule type" value="Genomic_DNA"/>
</dbReference>
<sequence>MMQSKADFILHPVRMKIIQHLSKGPATVMELKEWISEVPQATLYRHLNLLSKNEIIYVVQEKKVRGAIERTYAMNQNSTYITAEEAANLSKEEHMKMFMTFVSSVTGEVEAYFNGNTDLKTDIFGYNQLDLYLDDEEWEELSQGMQDLIGKYVPNRPSKQKNKVKLVQMLVPEPKKSN</sequence>
<organism evidence="2 3">
    <name type="scientific">Fictibacillus phosphorivorans</name>
    <dbReference type="NCBI Taxonomy" id="1221500"/>
    <lineage>
        <taxon>Bacteria</taxon>
        <taxon>Bacillati</taxon>
        <taxon>Bacillota</taxon>
        <taxon>Bacilli</taxon>
        <taxon>Bacillales</taxon>
        <taxon>Fictibacillaceae</taxon>
        <taxon>Fictibacillus</taxon>
    </lineage>
</organism>
<dbReference type="STRING" id="1221500.ABE65_002240"/>
<evidence type="ECO:0000313" key="2">
    <source>
        <dbReference type="EMBL" id="ANC75719.1"/>
    </source>
</evidence>
<dbReference type="Pfam" id="PF12840">
    <property type="entry name" value="HTH_20"/>
    <property type="match status" value="1"/>
</dbReference>
<evidence type="ECO:0000313" key="3">
    <source>
        <dbReference type="Proteomes" id="UP000076623"/>
    </source>
</evidence>
<proteinExistence type="predicted"/>
<reference evidence="2 3" key="1">
    <citation type="submission" date="2016-04" db="EMBL/GenBank/DDBJ databases">
        <title>Complete genome sequence of Fictibacillus phosphorivorans G25-29, a strain toxic to nematodes.</title>
        <authorList>
            <person name="Zheng Z."/>
        </authorList>
    </citation>
    <scope>NUCLEOTIDE SEQUENCE [LARGE SCALE GENOMIC DNA]</scope>
    <source>
        <strain evidence="2 3">G25-29</strain>
    </source>
</reference>
<dbReference type="InterPro" id="IPR036390">
    <property type="entry name" value="WH_DNA-bd_sf"/>
</dbReference>
<dbReference type="SUPFAM" id="SSF46785">
    <property type="entry name" value="Winged helix' DNA-binding domain"/>
    <property type="match status" value="1"/>
</dbReference>
<dbReference type="InterPro" id="IPR036388">
    <property type="entry name" value="WH-like_DNA-bd_sf"/>
</dbReference>
<protein>
    <recommendedName>
        <fullName evidence="4">HTH arsR-type domain-containing protein</fullName>
    </recommendedName>
</protein>
<evidence type="ECO:0000256" key="1">
    <source>
        <dbReference type="ARBA" id="ARBA00023125"/>
    </source>
</evidence>
<accession>A0A161J6C1</accession>
<keyword evidence="1" id="KW-0238">DNA-binding</keyword>
<dbReference type="Gene3D" id="6.10.140.2180">
    <property type="match status" value="1"/>
</dbReference>
<dbReference type="NCBIfam" id="NF005061">
    <property type="entry name" value="PRK06474.1"/>
    <property type="match status" value="1"/>
</dbReference>
<evidence type="ECO:0008006" key="4">
    <source>
        <dbReference type="Google" id="ProtNLM"/>
    </source>
</evidence>
<name>A0A161J6C1_9BACL</name>
<dbReference type="Proteomes" id="UP000076623">
    <property type="component" value="Chromosome"/>
</dbReference>
<dbReference type="InterPro" id="IPR011991">
    <property type="entry name" value="ArsR-like_HTH"/>
</dbReference>